<dbReference type="InterPro" id="IPR006311">
    <property type="entry name" value="TAT_signal"/>
</dbReference>
<accession>A0ABT6JSW8</accession>
<sequence>MDGSRRSRMQRAAFALAGLAASAAAPAEEGQGWDWMVEPYAWAASIGTDLRTITPPTDADNETSFSDILDKLDGVFMVRVEGRNDDYGMFADFIYLGLAQGKQRRVLSTESDLDTRLLDAAFSFRLSEDRDAGLDVYAGIRYIDVDLATRFTPDNPVFQPRTLDVGNTYVDLLLGARYAWRLSDRWGLTLRGDASVGDTDGTWSTSVMAHYRTRHGAWLLGYRYLDAEFGNGNVDVDLNLSGPLVGYGFRF</sequence>
<dbReference type="Proteomes" id="UP001156873">
    <property type="component" value="Unassembled WGS sequence"/>
</dbReference>
<evidence type="ECO:0008006" key="4">
    <source>
        <dbReference type="Google" id="ProtNLM"/>
    </source>
</evidence>
<keyword evidence="1" id="KW-0732">Signal</keyword>
<evidence type="ECO:0000313" key="3">
    <source>
        <dbReference type="Proteomes" id="UP001156873"/>
    </source>
</evidence>
<feature type="chain" id="PRO_5046351307" description="Outer membrane protein beta-barrel domain-containing protein" evidence="1">
    <location>
        <begin position="28"/>
        <end position="251"/>
    </location>
</feature>
<dbReference type="RefSeq" id="WP_280577842.1">
    <property type="nucleotide sequence ID" value="NZ_JARXRO010000014.1"/>
</dbReference>
<proteinExistence type="predicted"/>
<organism evidence="2 3">
    <name type="scientific">Luteimonas kalidii</name>
    <dbReference type="NCBI Taxonomy" id="3042025"/>
    <lineage>
        <taxon>Bacteria</taxon>
        <taxon>Pseudomonadati</taxon>
        <taxon>Pseudomonadota</taxon>
        <taxon>Gammaproteobacteria</taxon>
        <taxon>Lysobacterales</taxon>
        <taxon>Lysobacteraceae</taxon>
        <taxon>Luteimonas</taxon>
    </lineage>
</organism>
<name>A0ABT6JSW8_9GAMM</name>
<reference evidence="2 3" key="1">
    <citation type="submission" date="2023-04" db="EMBL/GenBank/DDBJ databases">
        <title>Luteimonas sp. M1R5S59.</title>
        <authorList>
            <person name="Sun J.-Q."/>
        </authorList>
    </citation>
    <scope>NUCLEOTIDE SEQUENCE [LARGE SCALE GENOMIC DNA]</scope>
    <source>
        <strain evidence="2 3">M1R5S59</strain>
    </source>
</reference>
<comment type="caution">
    <text evidence="2">The sequence shown here is derived from an EMBL/GenBank/DDBJ whole genome shotgun (WGS) entry which is preliminary data.</text>
</comment>
<protein>
    <recommendedName>
        <fullName evidence="4">Outer membrane protein beta-barrel domain-containing protein</fullName>
    </recommendedName>
</protein>
<feature type="signal peptide" evidence="1">
    <location>
        <begin position="1"/>
        <end position="27"/>
    </location>
</feature>
<keyword evidence="3" id="KW-1185">Reference proteome</keyword>
<gene>
    <name evidence="2" type="ORF">QFW81_06455</name>
</gene>
<evidence type="ECO:0000313" key="2">
    <source>
        <dbReference type="EMBL" id="MDH5833565.1"/>
    </source>
</evidence>
<evidence type="ECO:0000256" key="1">
    <source>
        <dbReference type="SAM" id="SignalP"/>
    </source>
</evidence>
<dbReference type="EMBL" id="JARXRO010000014">
    <property type="protein sequence ID" value="MDH5833565.1"/>
    <property type="molecule type" value="Genomic_DNA"/>
</dbReference>
<dbReference type="PROSITE" id="PS51318">
    <property type="entry name" value="TAT"/>
    <property type="match status" value="1"/>
</dbReference>